<proteinExistence type="predicted"/>
<organism evidence="2 3">
    <name type="scientific">Purpureocillium lilacinum</name>
    <name type="common">Paecilomyces lilacinus</name>
    <dbReference type="NCBI Taxonomy" id="33203"/>
    <lineage>
        <taxon>Eukaryota</taxon>
        <taxon>Fungi</taxon>
        <taxon>Dikarya</taxon>
        <taxon>Ascomycota</taxon>
        <taxon>Pezizomycotina</taxon>
        <taxon>Sordariomycetes</taxon>
        <taxon>Hypocreomycetidae</taxon>
        <taxon>Hypocreales</taxon>
        <taxon>Ophiocordycipitaceae</taxon>
        <taxon>Purpureocillium</taxon>
    </lineage>
</organism>
<reference evidence="2 3" key="1">
    <citation type="journal article" date="2016" name="Front. Microbiol.">
        <title>Genome and transcriptome sequences reveal the specific parasitism of the nematophagous Purpureocillium lilacinum 36-1.</title>
        <authorList>
            <person name="Xie J."/>
            <person name="Li S."/>
            <person name="Mo C."/>
            <person name="Xiao X."/>
            <person name="Peng D."/>
            <person name="Wang G."/>
            <person name="Xiao Y."/>
        </authorList>
    </citation>
    <scope>NUCLEOTIDE SEQUENCE [LARGE SCALE GENOMIC DNA]</scope>
    <source>
        <strain evidence="2 3">36-1</strain>
    </source>
</reference>
<sequence length="117" mass="12698">MAPLASRFQLRSARAHSPSPSPSPASSTPSSPDRRASTRSGALAAVAGSPRHSRYPSVTSSTLSSTESTINSIVFRQRSILGLEEERRSFPRGLNILEPRPLMFWGSMDERMSLNGL</sequence>
<feature type="compositionally biased region" description="Low complexity" evidence="1">
    <location>
        <begin position="55"/>
        <end position="67"/>
    </location>
</feature>
<accession>A0A2U3DZI8</accession>
<dbReference type="EMBL" id="LCWV01000018">
    <property type="protein sequence ID" value="PWI67636.1"/>
    <property type="molecule type" value="Genomic_DNA"/>
</dbReference>
<comment type="caution">
    <text evidence="2">The sequence shown here is derived from an EMBL/GenBank/DDBJ whole genome shotgun (WGS) entry which is preliminary data.</text>
</comment>
<feature type="region of interest" description="Disordered" evidence="1">
    <location>
        <begin position="1"/>
        <end position="67"/>
    </location>
</feature>
<dbReference type="AlphaFoldDB" id="A0A2U3DZI8"/>
<name>A0A2U3DZI8_PURLI</name>
<evidence type="ECO:0000256" key="1">
    <source>
        <dbReference type="SAM" id="MobiDB-lite"/>
    </source>
</evidence>
<dbReference type="Proteomes" id="UP000245956">
    <property type="component" value="Unassembled WGS sequence"/>
</dbReference>
<protein>
    <submittedName>
        <fullName evidence="2">Uncharacterized protein</fullName>
    </submittedName>
</protein>
<gene>
    <name evidence="2" type="ORF">PCL_02990</name>
</gene>
<feature type="compositionally biased region" description="Low complexity" evidence="1">
    <location>
        <begin position="11"/>
        <end position="31"/>
    </location>
</feature>
<evidence type="ECO:0000313" key="2">
    <source>
        <dbReference type="EMBL" id="PWI67636.1"/>
    </source>
</evidence>
<evidence type="ECO:0000313" key="3">
    <source>
        <dbReference type="Proteomes" id="UP000245956"/>
    </source>
</evidence>